<dbReference type="Proteomes" id="UP001150581">
    <property type="component" value="Unassembled WGS sequence"/>
</dbReference>
<accession>A0ACC1IIU5</accession>
<evidence type="ECO:0000313" key="1">
    <source>
        <dbReference type="EMBL" id="KAJ1894316.1"/>
    </source>
</evidence>
<sequence length="1036" mass="113300">MNAQGLPALSFIPANELLNFAKLFQDNLQPNHGGRITGDAARQVLMQSRLPVSDLGRIWELADITRKGSLSMAEFILAMFLAQSRIKGKGLPDVLPAAIVAEVNAANARMGAQQQQQAQAQVQMPTPTPAPAPMQQQMQMPMQMQQQMQRVHTPRMPMGSGSSSSFVQIHRQQSVGMPMPSPMHFGSAQLAPNPIAQLAPNPIAQLASDPSAPESVLDFEANFPSLSPQDSQGALNSVRQSFHQNILGARANEGQHQWAISAQEKAQYEAVFRRWDSGRRGVLKGDQAREVFAQAGLAQAELAQVWALADINNQGELNLDEFSVAMHLIFRRLAGAPLPRELPHELVPRSSKDFMASLLDIKEQLLFKDATPVAASPLRATHQNGSAYAGSSNGDYASDTNDDFVYKSANRRKANYAPSPATPTAEPSKTTLAAIEQLRSAVRGRKADVQRLRTQAERQNKERAESRVTARWRIDDMKREIEDIHRTTPLSTPSPAGAQQDERGRLLAKRAQIAESVNDLVQRMPGLVAEYKRVAKELTDTKKDVVKRRANTKKSGGGGSDMESRAARLVAQRMAALTGETMEFVDEGQSQAEADKLDRVYEERLDRVQTITGGLAHVQRSLRDLKLDQQPGGGGSRKWENANNEEIQDLVSRLRRIEQVPVQSPVATATRTSAFSPVISKDTSTSVAASKPESQPAKSHGPPSIADRLAQAKTKQERDQILQDMAEERFRERQRALGLPETEPEPEPEPPVVPQVKEPTVASNPFGVQKQHQHQQNQRPQPAGEPKPAAGRPNTSGNSDSEEEWDRDESSDDESVRDLNAEAPFAFGAGTRGARAASVQSSISFNTAFANPSAANAGDNAGDSNPFASLLLSPQAVPLEHEKLRLRALYPYAPDTPGADELTMDAGDLLETRAVPASLKSAPTHAEGWIYGEILRESMGDSGDGWDPSGKIGWFPKDYAESLGGPGSRGWVRTKARFGTAKYSYAPQHEDELEIKEGDRVRVLDGDSAESWWKVRIIGHRAAEGMLPAMYIDLDK</sequence>
<organism evidence="1 2">
    <name type="scientific">Kickxella alabastrina</name>
    <dbReference type="NCBI Taxonomy" id="61397"/>
    <lineage>
        <taxon>Eukaryota</taxon>
        <taxon>Fungi</taxon>
        <taxon>Fungi incertae sedis</taxon>
        <taxon>Zoopagomycota</taxon>
        <taxon>Kickxellomycotina</taxon>
        <taxon>Kickxellomycetes</taxon>
        <taxon>Kickxellales</taxon>
        <taxon>Kickxellaceae</taxon>
        <taxon>Kickxella</taxon>
    </lineage>
</organism>
<reference evidence="1" key="1">
    <citation type="submission" date="2022-07" db="EMBL/GenBank/DDBJ databases">
        <title>Phylogenomic reconstructions and comparative analyses of Kickxellomycotina fungi.</title>
        <authorList>
            <person name="Reynolds N.K."/>
            <person name="Stajich J.E."/>
            <person name="Barry K."/>
            <person name="Grigoriev I.V."/>
            <person name="Crous P."/>
            <person name="Smith M.E."/>
        </authorList>
    </citation>
    <scope>NUCLEOTIDE SEQUENCE</scope>
    <source>
        <strain evidence="1">Benny 63K</strain>
    </source>
</reference>
<protein>
    <submittedName>
        <fullName evidence="1">Actin organization and endocytosis protein</fullName>
    </submittedName>
</protein>
<gene>
    <name evidence="1" type="primary">PAN1_1</name>
    <name evidence="1" type="ORF">LPJ66_005263</name>
</gene>
<evidence type="ECO:0000313" key="2">
    <source>
        <dbReference type="Proteomes" id="UP001150581"/>
    </source>
</evidence>
<name>A0ACC1IIU5_9FUNG</name>
<comment type="caution">
    <text evidence="1">The sequence shown here is derived from an EMBL/GenBank/DDBJ whole genome shotgun (WGS) entry which is preliminary data.</text>
</comment>
<keyword evidence="2" id="KW-1185">Reference proteome</keyword>
<proteinExistence type="predicted"/>
<dbReference type="EMBL" id="JANBPG010000709">
    <property type="protein sequence ID" value="KAJ1894316.1"/>
    <property type="molecule type" value="Genomic_DNA"/>
</dbReference>